<reference evidence="1 2" key="1">
    <citation type="submission" date="2019-08" db="EMBL/GenBank/DDBJ databases">
        <title>In-depth cultivation of the pig gut microbiome towards novel bacterial diversity and tailored functional studies.</title>
        <authorList>
            <person name="Wylensek D."/>
            <person name="Hitch T.C.A."/>
            <person name="Clavel T."/>
        </authorList>
    </citation>
    <scope>NUCLEOTIDE SEQUENCE [LARGE SCALE GENOMIC DNA]</scope>
    <source>
        <strain evidence="1 2">WCA-380-WT-2B</strain>
    </source>
</reference>
<dbReference type="RefSeq" id="WP_154541398.1">
    <property type="nucleotide sequence ID" value="NZ_VULQ01000010.1"/>
</dbReference>
<evidence type="ECO:0000313" key="1">
    <source>
        <dbReference type="EMBL" id="MSS78372.1"/>
    </source>
</evidence>
<proteinExistence type="predicted"/>
<gene>
    <name evidence="1" type="ORF">FYJ26_08170</name>
</gene>
<dbReference type="EMBL" id="VULQ01000010">
    <property type="protein sequence ID" value="MSS78372.1"/>
    <property type="molecule type" value="Genomic_DNA"/>
</dbReference>
<evidence type="ECO:0000313" key="2">
    <source>
        <dbReference type="Proteomes" id="UP000441925"/>
    </source>
</evidence>
<dbReference type="Proteomes" id="UP000441925">
    <property type="component" value="Unassembled WGS sequence"/>
</dbReference>
<protein>
    <submittedName>
        <fullName evidence="1">Uncharacterized protein</fullName>
    </submittedName>
</protein>
<keyword evidence="2" id="KW-1185">Reference proteome</keyword>
<accession>A0A6N7VU31</accession>
<dbReference type="AlphaFoldDB" id="A0A6N7VU31"/>
<organism evidence="1 2">
    <name type="scientific">Anaerococcus porci</name>
    <dbReference type="NCBI Taxonomy" id="2652269"/>
    <lineage>
        <taxon>Bacteria</taxon>
        <taxon>Bacillati</taxon>
        <taxon>Bacillota</taxon>
        <taxon>Tissierellia</taxon>
        <taxon>Tissierellales</taxon>
        <taxon>Peptoniphilaceae</taxon>
        <taxon>Anaerococcus</taxon>
    </lineage>
</organism>
<sequence length="127" mass="14876">MEKFELKNLCDKIIENIDFMLKEYKSSKNWGIFDMIGGGLIASLVKHNKINKANSMFSKLNEDLKLLKSEIKYLEDFKLDEISNLDKFLDIGFDNIFSDIYIQNKIKSSIDKLEELRCTIEELKNNI</sequence>
<name>A0A6N7VU31_9FIRM</name>
<comment type="caution">
    <text evidence="1">The sequence shown here is derived from an EMBL/GenBank/DDBJ whole genome shotgun (WGS) entry which is preliminary data.</text>
</comment>